<organism evidence="1 2">
    <name type="scientific">Plasmodium ovale curtisi</name>
    <dbReference type="NCBI Taxonomy" id="864141"/>
    <lineage>
        <taxon>Eukaryota</taxon>
        <taxon>Sar</taxon>
        <taxon>Alveolata</taxon>
        <taxon>Apicomplexa</taxon>
        <taxon>Aconoidasida</taxon>
        <taxon>Haemosporida</taxon>
        <taxon>Plasmodiidae</taxon>
        <taxon>Plasmodium</taxon>
        <taxon>Plasmodium (Plasmodium)</taxon>
    </lineage>
</organism>
<proteinExistence type="predicted"/>
<sequence>MRGRNIYVEVRPISTLDDQSGMRLKKRDGKKKNGGAIYQKWGYARVYANGQNRELVALKKKKNYLADVRSKWEMLVNKGPCFL</sequence>
<evidence type="ECO:0000313" key="1">
    <source>
        <dbReference type="EMBL" id="SBS98567.1"/>
    </source>
</evidence>
<dbReference type="AlphaFoldDB" id="A0A1A8X476"/>
<evidence type="ECO:0000313" key="2">
    <source>
        <dbReference type="Proteomes" id="UP000078546"/>
    </source>
</evidence>
<protein>
    <submittedName>
        <fullName evidence="1">Uncharacterized protein</fullName>
    </submittedName>
</protein>
<dbReference type="Proteomes" id="UP000078546">
    <property type="component" value="Unassembled WGS sequence"/>
</dbReference>
<name>A0A1A8X476_PLAOA</name>
<accession>A0A1A8X476</accession>
<gene>
    <name evidence="1" type="ORF">POVCU1_047120</name>
</gene>
<dbReference type="EMBL" id="FLQV01000865">
    <property type="protein sequence ID" value="SBS98567.1"/>
    <property type="molecule type" value="Genomic_DNA"/>
</dbReference>
<reference evidence="2" key="1">
    <citation type="submission" date="2016-05" db="EMBL/GenBank/DDBJ databases">
        <authorList>
            <person name="Naeem Raeece"/>
        </authorList>
    </citation>
    <scope>NUCLEOTIDE SEQUENCE [LARGE SCALE GENOMIC DNA]</scope>
</reference>